<dbReference type="STRING" id="1469144.LI90_451"/>
<organism evidence="6 7">
    <name type="scientific">Carbonactinospora thermoautotrophica</name>
    <dbReference type="NCBI Taxonomy" id="1469144"/>
    <lineage>
        <taxon>Bacteria</taxon>
        <taxon>Bacillati</taxon>
        <taxon>Actinomycetota</taxon>
        <taxon>Actinomycetes</taxon>
        <taxon>Kitasatosporales</taxon>
        <taxon>Carbonactinosporaceae</taxon>
        <taxon>Carbonactinospora</taxon>
    </lineage>
</organism>
<sequence length="186" mass="20128">MLLIDSGQIKIATRGSTGREVLLAIRGPGEIVGEIAALDGNEHSATVTAMGEVRAYALTPAEFLDFLHRHPRLSVGLLLLMIRRLREADRQRLEYGVLPVTGRIASRLLHLAERYGEPAADGGVRIALRLTRAELADSVPASPKAVALGLRELYAASVLDSDARHHFVIRDLDALRALASGVTRLT</sequence>
<dbReference type="Pfam" id="PF13545">
    <property type="entry name" value="HTH_Crp_2"/>
    <property type="match status" value="1"/>
</dbReference>
<name>A0A132MLT9_9ACTN</name>
<evidence type="ECO:0000313" key="7">
    <source>
        <dbReference type="Proteomes" id="UP000070188"/>
    </source>
</evidence>
<dbReference type="AlphaFoldDB" id="A0A132MLT9"/>
<keyword evidence="2" id="KW-0238">DNA-binding</keyword>
<evidence type="ECO:0000259" key="5">
    <source>
        <dbReference type="PROSITE" id="PS51063"/>
    </source>
</evidence>
<evidence type="ECO:0000259" key="4">
    <source>
        <dbReference type="PROSITE" id="PS50042"/>
    </source>
</evidence>
<dbReference type="InterPro" id="IPR036388">
    <property type="entry name" value="WH-like_DNA-bd_sf"/>
</dbReference>
<gene>
    <name evidence="6" type="ORF">LI90_451</name>
</gene>
<dbReference type="GO" id="GO:0003700">
    <property type="term" value="F:DNA-binding transcription factor activity"/>
    <property type="evidence" value="ECO:0007669"/>
    <property type="project" value="TreeGrafter"/>
</dbReference>
<dbReference type="SUPFAM" id="SSF46785">
    <property type="entry name" value="Winged helix' DNA-binding domain"/>
    <property type="match status" value="1"/>
</dbReference>
<proteinExistence type="predicted"/>
<evidence type="ECO:0000256" key="2">
    <source>
        <dbReference type="ARBA" id="ARBA00023125"/>
    </source>
</evidence>
<evidence type="ECO:0000256" key="3">
    <source>
        <dbReference type="ARBA" id="ARBA00023163"/>
    </source>
</evidence>
<protein>
    <submittedName>
        <fullName evidence="6">Transcriptional regulator</fullName>
    </submittedName>
</protein>
<dbReference type="PROSITE" id="PS51063">
    <property type="entry name" value="HTH_CRP_2"/>
    <property type="match status" value="1"/>
</dbReference>
<dbReference type="GO" id="GO:0003677">
    <property type="term" value="F:DNA binding"/>
    <property type="evidence" value="ECO:0007669"/>
    <property type="project" value="UniProtKB-KW"/>
</dbReference>
<keyword evidence="7" id="KW-1185">Reference proteome</keyword>
<dbReference type="CDD" id="cd00038">
    <property type="entry name" value="CAP_ED"/>
    <property type="match status" value="1"/>
</dbReference>
<dbReference type="PANTHER" id="PTHR24567:SF74">
    <property type="entry name" value="HTH-TYPE TRANSCRIPTIONAL REGULATOR ARCR"/>
    <property type="match status" value="1"/>
</dbReference>
<keyword evidence="3" id="KW-0804">Transcription</keyword>
<accession>A0A132MLT9</accession>
<keyword evidence="1" id="KW-0805">Transcription regulation</keyword>
<reference evidence="7" key="1">
    <citation type="submission" date="2015-04" db="EMBL/GenBank/DDBJ databases">
        <title>Physiological reanalysis, assessment of diazotrophy, and genome sequences of multiple isolates of Streptomyces thermoautotrophicus.</title>
        <authorList>
            <person name="MacKellar D.C."/>
            <person name="Lieber L."/>
            <person name="Norman J."/>
            <person name="Bolger A."/>
            <person name="Tobin C."/>
            <person name="Murray J.W."/>
            <person name="Chang R."/>
            <person name="Ford T."/>
            <person name="Nguyen P.Q."/>
            <person name="Woodward J."/>
            <person name="Permingeat H."/>
            <person name="Joshi N.S."/>
            <person name="Silver P.A."/>
            <person name="Usadel B."/>
            <person name="Rutherford A.W."/>
            <person name="Friesen M."/>
            <person name="Prell J."/>
        </authorList>
    </citation>
    <scope>NUCLEOTIDE SEQUENCE [LARGE SCALE GENOMIC DNA]</scope>
    <source>
        <strain evidence="7">H1</strain>
    </source>
</reference>
<dbReference type="PROSITE" id="PS50042">
    <property type="entry name" value="CNMP_BINDING_3"/>
    <property type="match status" value="1"/>
</dbReference>
<dbReference type="GO" id="GO:0005829">
    <property type="term" value="C:cytosol"/>
    <property type="evidence" value="ECO:0007669"/>
    <property type="project" value="TreeGrafter"/>
</dbReference>
<feature type="domain" description="HTH crp-type" evidence="5">
    <location>
        <begin position="98"/>
        <end position="173"/>
    </location>
</feature>
<evidence type="ECO:0000313" key="6">
    <source>
        <dbReference type="EMBL" id="KWW98822.1"/>
    </source>
</evidence>
<feature type="domain" description="Cyclic nucleotide-binding" evidence="4">
    <location>
        <begin position="1"/>
        <end position="67"/>
    </location>
</feature>
<dbReference type="PANTHER" id="PTHR24567">
    <property type="entry name" value="CRP FAMILY TRANSCRIPTIONAL REGULATORY PROTEIN"/>
    <property type="match status" value="1"/>
</dbReference>
<evidence type="ECO:0000256" key="1">
    <source>
        <dbReference type="ARBA" id="ARBA00023015"/>
    </source>
</evidence>
<dbReference type="InterPro" id="IPR050397">
    <property type="entry name" value="Env_Response_Regulators"/>
</dbReference>
<dbReference type="InterPro" id="IPR012318">
    <property type="entry name" value="HTH_CRP"/>
</dbReference>
<dbReference type="PATRIC" id="fig|1469144.10.peg.546"/>
<dbReference type="EMBL" id="LAXD01000001">
    <property type="protein sequence ID" value="KWW98822.1"/>
    <property type="molecule type" value="Genomic_DNA"/>
</dbReference>
<dbReference type="Gene3D" id="1.10.10.10">
    <property type="entry name" value="Winged helix-like DNA-binding domain superfamily/Winged helix DNA-binding domain"/>
    <property type="match status" value="1"/>
</dbReference>
<dbReference type="InterPro" id="IPR014710">
    <property type="entry name" value="RmlC-like_jellyroll"/>
</dbReference>
<dbReference type="InterPro" id="IPR036390">
    <property type="entry name" value="WH_DNA-bd_sf"/>
</dbReference>
<dbReference type="SUPFAM" id="SSF51206">
    <property type="entry name" value="cAMP-binding domain-like"/>
    <property type="match status" value="1"/>
</dbReference>
<dbReference type="Gene3D" id="2.60.120.10">
    <property type="entry name" value="Jelly Rolls"/>
    <property type="match status" value="1"/>
</dbReference>
<dbReference type="Proteomes" id="UP000070188">
    <property type="component" value="Unassembled WGS sequence"/>
</dbReference>
<dbReference type="Pfam" id="PF00027">
    <property type="entry name" value="cNMP_binding"/>
    <property type="match status" value="1"/>
</dbReference>
<dbReference type="InterPro" id="IPR000595">
    <property type="entry name" value="cNMP-bd_dom"/>
</dbReference>
<comment type="caution">
    <text evidence="6">The sequence shown here is derived from an EMBL/GenBank/DDBJ whole genome shotgun (WGS) entry which is preliminary data.</text>
</comment>
<dbReference type="InterPro" id="IPR018490">
    <property type="entry name" value="cNMP-bd_dom_sf"/>
</dbReference>